<dbReference type="InterPro" id="IPR016926">
    <property type="entry name" value="UCP029594"/>
</dbReference>
<dbReference type="Proteomes" id="UP000185895">
    <property type="component" value="Unassembled WGS sequence"/>
</dbReference>
<reference evidence="2 3" key="1">
    <citation type="submission" date="2016-09" db="EMBL/GenBank/DDBJ databases">
        <authorList>
            <person name="Capua I."/>
            <person name="De Benedictis P."/>
            <person name="Joannis T."/>
            <person name="Lombin L.H."/>
            <person name="Cattoli G."/>
        </authorList>
    </citation>
    <scope>NUCLEOTIDE SEQUENCE [LARGE SCALE GENOMIC DNA]</scope>
    <source>
        <strain evidence="2 3">ANC 4671</strain>
    </source>
</reference>
<comment type="caution">
    <text evidence="2">The sequence shown here is derived from an EMBL/GenBank/DDBJ whole genome shotgun (WGS) entry which is preliminary data.</text>
</comment>
<evidence type="ECO:0000313" key="3">
    <source>
        <dbReference type="Proteomes" id="UP000185895"/>
    </source>
</evidence>
<dbReference type="AlphaFoldDB" id="A0A1E7R1H9"/>
<sequence>MYIKHLWKASIDENAWQQAKRMTLGATLGWCIASMFDLPYGAFYGVYPLVLLGFIPTRTNAKITIEFLASTVFGLMASGFLVAKLSPHPIIMLLCFTFFSWLCFKCMVQGLFIFGASSVCILTSIVHLASYDATSWNSLFYAQITASIISVIVSYLAFLLFPDKGKKLPPPSPPHLTRIQLNHRVWLGTICCCMQFIVFQSLSLSDSFGAQIATILVLMSLRRDMIWISAQKRLLGVFTSCCFVMLIQLIVNNLSHIWLITLIFYIIGMLIFCTEHAREGIPGKGFPGTTTIAILYGSLTPMNNQIGESMYRAISITLAVCLMLLCVNMTHYFLNQFKSTRWV</sequence>
<feature type="transmembrane region" description="Helical" evidence="1">
    <location>
        <begin position="181"/>
        <end position="198"/>
    </location>
</feature>
<feature type="transmembrane region" description="Helical" evidence="1">
    <location>
        <begin position="111"/>
        <end position="129"/>
    </location>
</feature>
<feature type="transmembrane region" description="Helical" evidence="1">
    <location>
        <begin position="63"/>
        <end position="82"/>
    </location>
</feature>
<feature type="transmembrane region" description="Helical" evidence="1">
    <location>
        <begin position="233"/>
        <end position="251"/>
    </location>
</feature>
<feature type="transmembrane region" description="Helical" evidence="1">
    <location>
        <begin position="281"/>
        <end position="299"/>
    </location>
</feature>
<keyword evidence="1" id="KW-0812">Transmembrane</keyword>
<gene>
    <name evidence="2" type="ORF">BJI46_05315</name>
</gene>
<feature type="transmembrane region" description="Helical" evidence="1">
    <location>
        <begin position="141"/>
        <end position="161"/>
    </location>
</feature>
<dbReference type="Pfam" id="PF11168">
    <property type="entry name" value="DUF2955"/>
    <property type="match status" value="1"/>
</dbReference>
<proteinExistence type="predicted"/>
<accession>A0A1E7R1H9</accession>
<protein>
    <submittedName>
        <fullName evidence="2">Uncharacterized protein</fullName>
    </submittedName>
</protein>
<dbReference type="STRING" id="1262585.BJI46_05315"/>
<evidence type="ECO:0000256" key="1">
    <source>
        <dbReference type="SAM" id="Phobius"/>
    </source>
</evidence>
<organism evidence="2 3">
    <name type="scientific">Acinetobacter qingfengensis</name>
    <dbReference type="NCBI Taxonomy" id="1262585"/>
    <lineage>
        <taxon>Bacteria</taxon>
        <taxon>Pseudomonadati</taxon>
        <taxon>Pseudomonadota</taxon>
        <taxon>Gammaproteobacteria</taxon>
        <taxon>Moraxellales</taxon>
        <taxon>Moraxellaceae</taxon>
        <taxon>Acinetobacter</taxon>
    </lineage>
</organism>
<keyword evidence="3" id="KW-1185">Reference proteome</keyword>
<keyword evidence="1" id="KW-0472">Membrane</keyword>
<dbReference type="EMBL" id="MKKK01000056">
    <property type="protein sequence ID" value="OEY93158.1"/>
    <property type="molecule type" value="Genomic_DNA"/>
</dbReference>
<feature type="transmembrane region" description="Helical" evidence="1">
    <location>
        <begin position="38"/>
        <end position="56"/>
    </location>
</feature>
<feature type="transmembrane region" description="Helical" evidence="1">
    <location>
        <begin position="88"/>
        <end position="104"/>
    </location>
</feature>
<keyword evidence="1" id="KW-1133">Transmembrane helix</keyword>
<dbReference type="OrthoDB" id="6799126at2"/>
<feature type="transmembrane region" description="Helical" evidence="1">
    <location>
        <begin position="204"/>
        <end position="221"/>
    </location>
</feature>
<name>A0A1E7R1H9_9GAMM</name>
<dbReference type="RefSeq" id="WP_070070728.1">
    <property type="nucleotide sequence ID" value="NZ_MKKK01000056.1"/>
</dbReference>
<feature type="transmembrane region" description="Helical" evidence="1">
    <location>
        <begin position="257"/>
        <end position="274"/>
    </location>
</feature>
<evidence type="ECO:0000313" key="2">
    <source>
        <dbReference type="EMBL" id="OEY93158.1"/>
    </source>
</evidence>
<dbReference type="InterPro" id="IPR022604">
    <property type="entry name" value="DUF2955"/>
</dbReference>
<dbReference type="PIRSF" id="PIRSF029594">
    <property type="entry name" value="UCP029594"/>
    <property type="match status" value="1"/>
</dbReference>
<feature type="transmembrane region" description="Helical" evidence="1">
    <location>
        <begin position="311"/>
        <end position="334"/>
    </location>
</feature>